<dbReference type="Proteomes" id="UP000305778">
    <property type="component" value="Unassembled WGS sequence"/>
</dbReference>
<dbReference type="Gene3D" id="1.10.10.10">
    <property type="entry name" value="Winged helix-like DNA-binding domain superfamily/Winged helix DNA-binding domain"/>
    <property type="match status" value="1"/>
</dbReference>
<dbReference type="Pfam" id="PF13424">
    <property type="entry name" value="TPR_12"/>
    <property type="match status" value="1"/>
</dbReference>
<protein>
    <submittedName>
        <fullName evidence="3">LuxR family transcriptional regulator</fullName>
    </submittedName>
</protein>
<dbReference type="Pfam" id="PF00196">
    <property type="entry name" value="GerE"/>
    <property type="match status" value="1"/>
</dbReference>
<dbReference type="SUPFAM" id="SSF48452">
    <property type="entry name" value="TPR-like"/>
    <property type="match status" value="1"/>
</dbReference>
<dbReference type="InterPro" id="IPR058852">
    <property type="entry name" value="HTH_77"/>
</dbReference>
<dbReference type="PRINTS" id="PR00038">
    <property type="entry name" value="HTHLUXR"/>
</dbReference>
<feature type="region of interest" description="Disordered" evidence="1">
    <location>
        <begin position="1"/>
        <end position="26"/>
    </location>
</feature>
<sequence length="777" mass="82321">MSGSANGNGNANGNGTVPAQRPGNLPAELTSFVGRRDELTRVKRLLSEARLVTLTGVGGVGKTRLALRVAQQAQRAFPDGTWLVELAALDDPGLLAQSVRTALALPPQAALAETLRDRRLLLVLDNCEHLQDACAVLAEAVLRACPGVRVLATSRHRLGAHGEHTFAVPPLALPDREALLAARAAAAVPGFAVNPRNAADMTALCTRLDGLPLALELAAVRLRSLSPGELVARLDDRFQLLDTGSSAALPRQQTLRALVDWSFGLCTPAEQALWTRLSVFAGECDLEAVQEVCADEDAVPRERVLAVLAALIDKSVLSCEHRGAGAGARARYRMLETVRRYGQERLAATGGADALRGRHRDHYRGLAERAVRHWFSPSQGEWLERLRLEHPNLRAALEFCVLRPGDAAAGLRMAADLGTYWEGSGTVAEGRRWLDRLLARAPEEDRAGGLAVAGWLAVIQNDPTAAEAALAEAGRLARDLGDARVLAQVALFRGMAAMSVGDLRLSAELYEEALARHRELGDPYAVAMSLFRLALVASTAGDSESAVARSEECRALCEAHGELWARAYAQWVLGVEKWRGGDAAAASALAGESLLANHRIGDRLGVALGLELLAWIAATGAQPDRAASLFGAAHALWQATGSPLAGFGLLAECHETWSAAACGALGERAYLRGFQGGTALSPEQAVGFALRVDRSAAPGREPGAGGARLTRRETEVAAMVARGLTNKEIAASLVIAQRTAESHVENILAKLGFTSRAQIASWATQRQLASAPGESAV</sequence>
<dbReference type="PANTHER" id="PTHR47691:SF3">
    <property type="entry name" value="HTH-TYPE TRANSCRIPTIONAL REGULATOR RV0890C-RELATED"/>
    <property type="match status" value="1"/>
</dbReference>
<comment type="caution">
    <text evidence="3">The sequence shown here is derived from an EMBL/GenBank/DDBJ whole genome shotgun (WGS) entry which is preliminary data.</text>
</comment>
<organism evidence="3 4">
    <name type="scientific">Actinacidiphila oryziradicis</name>
    <dbReference type="NCBI Taxonomy" id="2571141"/>
    <lineage>
        <taxon>Bacteria</taxon>
        <taxon>Bacillati</taxon>
        <taxon>Actinomycetota</taxon>
        <taxon>Actinomycetes</taxon>
        <taxon>Kitasatosporales</taxon>
        <taxon>Streptomycetaceae</taxon>
        <taxon>Actinacidiphila</taxon>
    </lineage>
</organism>
<dbReference type="GO" id="GO:0003677">
    <property type="term" value="F:DNA binding"/>
    <property type="evidence" value="ECO:0007669"/>
    <property type="project" value="InterPro"/>
</dbReference>
<dbReference type="SMART" id="SM00421">
    <property type="entry name" value="HTH_LUXR"/>
    <property type="match status" value="1"/>
</dbReference>
<reference evidence="3 4" key="1">
    <citation type="submission" date="2019-04" db="EMBL/GenBank/DDBJ databases">
        <title>Streptomyces oryziradicis sp. nov., a novel actinomycete isolated from rhizosphere soil of rice (Oryza sativa L.).</title>
        <authorList>
            <person name="Li C."/>
        </authorList>
    </citation>
    <scope>NUCLEOTIDE SEQUENCE [LARGE SCALE GENOMIC DNA]</scope>
    <source>
        <strain evidence="3 4">NEAU-C40</strain>
    </source>
</reference>
<dbReference type="SUPFAM" id="SSF52540">
    <property type="entry name" value="P-loop containing nucleoside triphosphate hydrolases"/>
    <property type="match status" value="1"/>
</dbReference>
<dbReference type="InterPro" id="IPR000792">
    <property type="entry name" value="Tscrpt_reg_LuxR_C"/>
</dbReference>
<dbReference type="EMBL" id="SUMC01000123">
    <property type="protein sequence ID" value="TJZ98908.1"/>
    <property type="molecule type" value="Genomic_DNA"/>
</dbReference>
<dbReference type="SUPFAM" id="SSF46894">
    <property type="entry name" value="C-terminal effector domain of the bipartite response regulators"/>
    <property type="match status" value="1"/>
</dbReference>
<evidence type="ECO:0000256" key="1">
    <source>
        <dbReference type="SAM" id="MobiDB-lite"/>
    </source>
</evidence>
<dbReference type="Gene3D" id="1.25.40.10">
    <property type="entry name" value="Tetratricopeptide repeat domain"/>
    <property type="match status" value="1"/>
</dbReference>
<dbReference type="AlphaFoldDB" id="A0A4V5MYI6"/>
<dbReference type="GO" id="GO:0006355">
    <property type="term" value="P:regulation of DNA-templated transcription"/>
    <property type="evidence" value="ECO:0007669"/>
    <property type="project" value="InterPro"/>
</dbReference>
<gene>
    <name evidence="3" type="ORF">FCI23_47715</name>
</gene>
<name>A0A4V5MYI6_9ACTN</name>
<dbReference type="InterPro" id="IPR016032">
    <property type="entry name" value="Sig_transdc_resp-reg_C-effctor"/>
</dbReference>
<dbReference type="PROSITE" id="PS50043">
    <property type="entry name" value="HTH_LUXR_2"/>
    <property type="match status" value="1"/>
</dbReference>
<dbReference type="InterPro" id="IPR036388">
    <property type="entry name" value="WH-like_DNA-bd_sf"/>
</dbReference>
<dbReference type="PANTHER" id="PTHR47691">
    <property type="entry name" value="REGULATOR-RELATED"/>
    <property type="match status" value="1"/>
</dbReference>
<dbReference type="Pfam" id="PF25872">
    <property type="entry name" value="HTH_77"/>
    <property type="match status" value="1"/>
</dbReference>
<evidence type="ECO:0000313" key="4">
    <source>
        <dbReference type="Proteomes" id="UP000305778"/>
    </source>
</evidence>
<dbReference type="GO" id="GO:0016887">
    <property type="term" value="F:ATP hydrolysis activity"/>
    <property type="evidence" value="ECO:0007669"/>
    <property type="project" value="InterPro"/>
</dbReference>
<proteinExistence type="predicted"/>
<feature type="domain" description="HTH luxR-type" evidence="2">
    <location>
        <begin position="702"/>
        <end position="767"/>
    </location>
</feature>
<dbReference type="Pfam" id="PF13401">
    <property type="entry name" value="AAA_22"/>
    <property type="match status" value="1"/>
</dbReference>
<dbReference type="InterPro" id="IPR027417">
    <property type="entry name" value="P-loop_NTPase"/>
</dbReference>
<accession>A0A4V5MYI6</accession>
<evidence type="ECO:0000313" key="3">
    <source>
        <dbReference type="EMBL" id="TJZ98908.1"/>
    </source>
</evidence>
<dbReference type="InterPro" id="IPR049945">
    <property type="entry name" value="AAA_22"/>
</dbReference>
<dbReference type="OrthoDB" id="499349at2"/>
<evidence type="ECO:0000259" key="2">
    <source>
        <dbReference type="PROSITE" id="PS50043"/>
    </source>
</evidence>
<keyword evidence="4" id="KW-1185">Reference proteome</keyword>
<dbReference type="CDD" id="cd06170">
    <property type="entry name" value="LuxR_C_like"/>
    <property type="match status" value="1"/>
</dbReference>
<dbReference type="InterPro" id="IPR011990">
    <property type="entry name" value="TPR-like_helical_dom_sf"/>
</dbReference>
<dbReference type="RefSeq" id="WP_136730273.1">
    <property type="nucleotide sequence ID" value="NZ_SUMC01000123.1"/>
</dbReference>
<dbReference type="Gene3D" id="3.40.50.300">
    <property type="entry name" value="P-loop containing nucleotide triphosphate hydrolases"/>
    <property type="match status" value="1"/>
</dbReference>
<feature type="compositionally biased region" description="Low complexity" evidence="1">
    <location>
        <begin position="1"/>
        <end position="15"/>
    </location>
</feature>
<dbReference type="PRINTS" id="PR00364">
    <property type="entry name" value="DISEASERSIST"/>
</dbReference>